<dbReference type="AlphaFoldDB" id="A0A2P4T5K4"/>
<keyword evidence="1" id="KW-0812">Transmembrane</keyword>
<sequence length="79" mass="9016">MEAVADEFVVKRRALMGSSGKSSWNSVLKFTAVYRVLFCFNCMFWSSCYVAYQNAMRATSLLINWVPPARLLDLHAFVV</sequence>
<dbReference type="Proteomes" id="UP000237246">
    <property type="component" value="Unassembled WGS sequence"/>
</dbReference>
<keyword evidence="1" id="KW-1133">Transmembrane helix</keyword>
<keyword evidence="3" id="KW-1185">Reference proteome</keyword>
<reference evidence="2 3" key="1">
    <citation type="submission" date="2018-01" db="EMBL/GenBank/DDBJ databases">
        <title>Comparison of the Chinese Bamboo Partridge and Red Junglefowl genome sequences highlights the importance of demography in genome evolution.</title>
        <authorList>
            <person name="Tiley G.P."/>
            <person name="Kimball R.T."/>
            <person name="Braun E.L."/>
            <person name="Burleigh J.G."/>
        </authorList>
    </citation>
    <scope>NUCLEOTIDE SEQUENCE [LARGE SCALE GENOMIC DNA]</scope>
    <source>
        <strain evidence="2">RTK389</strain>
        <tissue evidence="2">Blood</tissue>
    </source>
</reference>
<comment type="caution">
    <text evidence="2">The sequence shown here is derived from an EMBL/GenBank/DDBJ whole genome shotgun (WGS) entry which is preliminary data.</text>
</comment>
<feature type="transmembrane region" description="Helical" evidence="1">
    <location>
        <begin position="32"/>
        <end position="52"/>
    </location>
</feature>
<protein>
    <submittedName>
        <fullName evidence="2">Uncharacterized protein</fullName>
    </submittedName>
</protein>
<name>A0A2P4T5K4_BAMTH</name>
<dbReference type="EMBL" id="PPHD01008052">
    <property type="protein sequence ID" value="POI31649.1"/>
    <property type="molecule type" value="Genomic_DNA"/>
</dbReference>
<keyword evidence="1" id="KW-0472">Membrane</keyword>
<gene>
    <name evidence="2" type="ORF">CIB84_004600</name>
</gene>
<evidence type="ECO:0000313" key="2">
    <source>
        <dbReference type="EMBL" id="POI31649.1"/>
    </source>
</evidence>
<organism evidence="2 3">
    <name type="scientific">Bambusicola thoracicus</name>
    <name type="common">Chinese bamboo-partridge</name>
    <name type="synonym">Perdix thoracica</name>
    <dbReference type="NCBI Taxonomy" id="9083"/>
    <lineage>
        <taxon>Eukaryota</taxon>
        <taxon>Metazoa</taxon>
        <taxon>Chordata</taxon>
        <taxon>Craniata</taxon>
        <taxon>Vertebrata</taxon>
        <taxon>Euteleostomi</taxon>
        <taxon>Archelosauria</taxon>
        <taxon>Archosauria</taxon>
        <taxon>Dinosauria</taxon>
        <taxon>Saurischia</taxon>
        <taxon>Theropoda</taxon>
        <taxon>Coelurosauria</taxon>
        <taxon>Aves</taxon>
        <taxon>Neognathae</taxon>
        <taxon>Galloanserae</taxon>
        <taxon>Galliformes</taxon>
        <taxon>Phasianidae</taxon>
        <taxon>Perdicinae</taxon>
        <taxon>Bambusicola</taxon>
    </lineage>
</organism>
<evidence type="ECO:0000256" key="1">
    <source>
        <dbReference type="SAM" id="Phobius"/>
    </source>
</evidence>
<accession>A0A2P4T5K4</accession>
<proteinExistence type="predicted"/>
<evidence type="ECO:0000313" key="3">
    <source>
        <dbReference type="Proteomes" id="UP000237246"/>
    </source>
</evidence>